<sequence length="1104" mass="120910">MRIENLQSEDGTARDGKFNPQLSSELPKAPQYPPISLADTTHACYDSGRVLLVLNTDEINPLSLNNVNFEQDMCLIYSEVVSLSSSKLSLPGKKIGIFCNQFILPTVQKPTDKETTADKSVYTIDVSGTDKLKETGAGKDGENGVKGGSIWLYVQSMSYDVANRIRLVANGGGGGDGGDLTGPSAVTHRGGKGGEGGQGGYVGVYYGYEPQALRLLFPSFNKLNWAHKVAELVKNNLFQKCSGVPTISSDDLKQVQKSLESHQEFLNSANGLITQLSSLADTSSNPMYPTPEEETIKVAATCGKAIESVLSAKYGPVSLKDGSLTKEVTALATSIKEWLDQGGGTSDEDNLRKNMAAVTSYLLQLPAQDRDDSELEQDLQIVSDGLTAACSEVESKVRHTVASANGGLGGAGGSSYKAEIPYGSHGGPGSPGAVESISLYFNGREEDIAAMTQVCVFPDQCQMLLNQADRNFFQNSKESIEMAGILYSRLVKRLSFVPTLYPLSGKQSPKTENLAKAYDYIENVYGLSFTCAQQLTTILTQAQTRLNYLLQGADMFGNFPNWVPRLSYEFYKGEVMGLLEYLQKLQTSVASYSNARQDAQKVEAAITVAIASNRNMKAQADASISLLTGSNGMLEESALKISLYTPILKAKRADLKVRIQAVQSALQNVINMDPQTVLDAFASVAMAPSNLFADATALANFYKAYSNVTDIQGNQINREYIISQLKSCEKTFKSLSEAYSVNKDGSYAVDDPGALKIIASQSAMEDLVSQYRNAIPKEASELEKSFDDYVNTINQRNGAVLKYNLTLQALVKAKADSDYYDCLVQKLSAQKLMLNPTLPFIYYWMDRLVNNCQLDIMRRLNCSGRAIRFWGLTTQGTTMTSPGPLRGYIDLFNNQTSLTNLFGNCLSDMATSVWNYWPASHSGETGLLYDFTGSELSAIRKANFDADKKTKLHGIMIHFNENSPTFAGLYNLRLNQVRVWLPGAKTKADSLDRQLLHISIKHMGREKIKSKHGEVFDFDHSAVSLQYIYDAAQVKSVKDIKKPKIDFSKQSIENDYTGGQATPDKMAPLGPLTTWWIQISDADNPGLDLGDVQSAHIEFWGRNQ</sequence>
<evidence type="ECO:0000256" key="1">
    <source>
        <dbReference type="SAM" id="MobiDB-lite"/>
    </source>
</evidence>
<comment type="caution">
    <text evidence="2">The sequence shown here is derived from an EMBL/GenBank/DDBJ whole genome shotgun (WGS) entry which is preliminary data.</text>
</comment>
<gene>
    <name evidence="2" type="ORF">K7432_008989</name>
</gene>
<dbReference type="EMBL" id="JASJQH010007405">
    <property type="protein sequence ID" value="KAK9709518.1"/>
    <property type="molecule type" value="Genomic_DNA"/>
</dbReference>
<name>A0ABR2VXW4_9FUNG</name>
<evidence type="ECO:0008006" key="4">
    <source>
        <dbReference type="Google" id="ProtNLM"/>
    </source>
</evidence>
<evidence type="ECO:0000313" key="3">
    <source>
        <dbReference type="Proteomes" id="UP001479436"/>
    </source>
</evidence>
<feature type="region of interest" description="Disordered" evidence="1">
    <location>
        <begin position="1"/>
        <end position="31"/>
    </location>
</feature>
<reference evidence="2 3" key="1">
    <citation type="submission" date="2023-04" db="EMBL/GenBank/DDBJ databases">
        <title>Genome of Basidiobolus ranarum AG-B5.</title>
        <authorList>
            <person name="Stajich J.E."/>
            <person name="Carter-House D."/>
            <person name="Gryganskyi A."/>
        </authorList>
    </citation>
    <scope>NUCLEOTIDE SEQUENCE [LARGE SCALE GENOMIC DNA]</scope>
    <source>
        <strain evidence="2 3">AG-B5</strain>
    </source>
</reference>
<accession>A0ABR2VXW4</accession>
<dbReference type="Proteomes" id="UP001479436">
    <property type="component" value="Unassembled WGS sequence"/>
</dbReference>
<protein>
    <recommendedName>
        <fullName evidence="4">Tc toxin complex TcA C-terminal TcB-binding domain-containing protein</fullName>
    </recommendedName>
</protein>
<keyword evidence="3" id="KW-1185">Reference proteome</keyword>
<proteinExistence type="predicted"/>
<organism evidence="2 3">
    <name type="scientific">Basidiobolus ranarum</name>
    <dbReference type="NCBI Taxonomy" id="34480"/>
    <lineage>
        <taxon>Eukaryota</taxon>
        <taxon>Fungi</taxon>
        <taxon>Fungi incertae sedis</taxon>
        <taxon>Zoopagomycota</taxon>
        <taxon>Entomophthoromycotina</taxon>
        <taxon>Basidiobolomycetes</taxon>
        <taxon>Basidiobolales</taxon>
        <taxon>Basidiobolaceae</taxon>
        <taxon>Basidiobolus</taxon>
    </lineage>
</organism>
<evidence type="ECO:0000313" key="2">
    <source>
        <dbReference type="EMBL" id="KAK9709518.1"/>
    </source>
</evidence>
<feature type="compositionally biased region" description="Polar residues" evidence="1">
    <location>
        <begin position="1"/>
        <end position="10"/>
    </location>
</feature>